<dbReference type="Proteomes" id="UP000053257">
    <property type="component" value="Unassembled WGS sequence"/>
</dbReference>
<accession>A0A0C3NQ95</accession>
<sequence length="337" mass="37562">MPLNTKTKTKTRARATPKTVKKTTAVKADVKPPVAVVPAVVPAEPEVEWVTLPKAGDCIALRIDNEATIGHLPTKAEVEYLQRQPTETRRYLAIVTGVLTAPTKGRPWCTCIMHLLPPPPTQGGTIHDFQPRACTVVRLRPRETQRAPMFAFRPGLLDALFKEAAWVAARVDTRPLNWTSELHPHWATTQWILPEHPQRSAHRTTVLPPHAVLYEPEMDSHHVADFDYSWAGAFGSPQAQSYETVLICRTLLTSTWAPSKIFLTRAIKILAASIPDPRQRAEEVSKVHRAIIERTSAIARAPIWATITHTVNGLTTIHRSGQPPMSPYARNRAMCMP</sequence>
<name>A0A0C3NQ95_PHLG1</name>
<keyword evidence="2" id="KW-1185">Reference proteome</keyword>
<dbReference type="AlphaFoldDB" id="A0A0C3NQ95"/>
<reference evidence="1 2" key="1">
    <citation type="journal article" date="2014" name="PLoS Genet.">
        <title>Analysis of the Phlebiopsis gigantea genome, transcriptome and secretome provides insight into its pioneer colonization strategies of wood.</title>
        <authorList>
            <person name="Hori C."/>
            <person name="Ishida T."/>
            <person name="Igarashi K."/>
            <person name="Samejima M."/>
            <person name="Suzuki H."/>
            <person name="Master E."/>
            <person name="Ferreira P."/>
            <person name="Ruiz-Duenas F.J."/>
            <person name="Held B."/>
            <person name="Canessa P."/>
            <person name="Larrondo L.F."/>
            <person name="Schmoll M."/>
            <person name="Druzhinina I.S."/>
            <person name="Kubicek C.P."/>
            <person name="Gaskell J.A."/>
            <person name="Kersten P."/>
            <person name="St John F."/>
            <person name="Glasner J."/>
            <person name="Sabat G."/>
            <person name="Splinter BonDurant S."/>
            <person name="Syed K."/>
            <person name="Yadav J."/>
            <person name="Mgbeahuruike A.C."/>
            <person name="Kovalchuk A."/>
            <person name="Asiegbu F.O."/>
            <person name="Lackner G."/>
            <person name="Hoffmeister D."/>
            <person name="Rencoret J."/>
            <person name="Gutierrez A."/>
            <person name="Sun H."/>
            <person name="Lindquist E."/>
            <person name="Barry K."/>
            <person name="Riley R."/>
            <person name="Grigoriev I.V."/>
            <person name="Henrissat B."/>
            <person name="Kues U."/>
            <person name="Berka R.M."/>
            <person name="Martinez A.T."/>
            <person name="Covert S.F."/>
            <person name="Blanchette R.A."/>
            <person name="Cullen D."/>
        </authorList>
    </citation>
    <scope>NUCLEOTIDE SEQUENCE [LARGE SCALE GENOMIC DNA]</scope>
    <source>
        <strain evidence="1 2">11061_1 CR5-6</strain>
    </source>
</reference>
<evidence type="ECO:0000313" key="2">
    <source>
        <dbReference type="Proteomes" id="UP000053257"/>
    </source>
</evidence>
<evidence type="ECO:0000313" key="1">
    <source>
        <dbReference type="EMBL" id="KIP07299.1"/>
    </source>
</evidence>
<protein>
    <submittedName>
        <fullName evidence="1">Uncharacterized protein</fullName>
    </submittedName>
</protein>
<dbReference type="HOGENOM" id="CLU_824160_0_0_1"/>
<gene>
    <name evidence="1" type="ORF">PHLGIDRAFT_512689</name>
</gene>
<proteinExistence type="predicted"/>
<organism evidence="1 2">
    <name type="scientific">Phlebiopsis gigantea (strain 11061_1 CR5-6)</name>
    <name type="common">White-rot fungus</name>
    <name type="synonym">Peniophora gigantea</name>
    <dbReference type="NCBI Taxonomy" id="745531"/>
    <lineage>
        <taxon>Eukaryota</taxon>
        <taxon>Fungi</taxon>
        <taxon>Dikarya</taxon>
        <taxon>Basidiomycota</taxon>
        <taxon>Agaricomycotina</taxon>
        <taxon>Agaricomycetes</taxon>
        <taxon>Polyporales</taxon>
        <taxon>Phanerochaetaceae</taxon>
        <taxon>Phlebiopsis</taxon>
    </lineage>
</organism>
<dbReference type="EMBL" id="KN840500">
    <property type="protein sequence ID" value="KIP07299.1"/>
    <property type="molecule type" value="Genomic_DNA"/>
</dbReference>